<comment type="caution">
    <text evidence="2">The sequence shown here is derived from an EMBL/GenBank/DDBJ whole genome shotgun (WGS) entry which is preliminary data.</text>
</comment>
<evidence type="ECO:0000313" key="3">
    <source>
        <dbReference type="Proteomes" id="UP001360953"/>
    </source>
</evidence>
<dbReference type="EMBL" id="JBBPEH010000011">
    <property type="protein sequence ID" value="KAK7532502.1"/>
    <property type="molecule type" value="Genomic_DNA"/>
</dbReference>
<gene>
    <name evidence="2" type="ORF">J3D65DRAFT_671088</name>
</gene>
<feature type="chain" id="PRO_5045871197" evidence="1">
    <location>
        <begin position="20"/>
        <end position="113"/>
    </location>
</feature>
<organism evidence="2 3">
    <name type="scientific">Phyllosticta citribraziliensis</name>
    <dbReference type="NCBI Taxonomy" id="989973"/>
    <lineage>
        <taxon>Eukaryota</taxon>
        <taxon>Fungi</taxon>
        <taxon>Dikarya</taxon>
        <taxon>Ascomycota</taxon>
        <taxon>Pezizomycotina</taxon>
        <taxon>Dothideomycetes</taxon>
        <taxon>Dothideomycetes incertae sedis</taxon>
        <taxon>Botryosphaeriales</taxon>
        <taxon>Phyllostictaceae</taxon>
        <taxon>Phyllosticta</taxon>
    </lineage>
</organism>
<evidence type="ECO:0000313" key="2">
    <source>
        <dbReference type="EMBL" id="KAK7532502.1"/>
    </source>
</evidence>
<reference evidence="2 3" key="1">
    <citation type="submission" date="2024-04" db="EMBL/GenBank/DDBJ databases">
        <title>Phyllosticta paracitricarpa is synonymous to the EU quarantine fungus P. citricarpa based on phylogenomic analyses.</title>
        <authorList>
            <consortium name="Lawrence Berkeley National Laboratory"/>
            <person name="Van ingen-buijs V.A."/>
            <person name="Van westerhoven A.C."/>
            <person name="Haridas S."/>
            <person name="Skiadas P."/>
            <person name="Martin F."/>
            <person name="Groenewald J.Z."/>
            <person name="Crous P.W."/>
            <person name="Seidl M.F."/>
        </authorList>
    </citation>
    <scope>NUCLEOTIDE SEQUENCE [LARGE SCALE GENOMIC DNA]</scope>
    <source>
        <strain evidence="2 3">CPC 17464</strain>
    </source>
</reference>
<evidence type="ECO:0000256" key="1">
    <source>
        <dbReference type="SAM" id="SignalP"/>
    </source>
</evidence>
<accession>A0ABR1LFN0</accession>
<sequence length="113" mass="12008">MLFHSLFAAVCVAVPVAQAGLLPKQFVAGRHEAESAGKADSPESQIDQALSLFDTVCESSTNESCVQDFAYGFQCVKTEACGIKATALENCLESEDADCDDAQSAYDFCHTST</sequence>
<dbReference type="RefSeq" id="XP_066652170.1">
    <property type="nucleotide sequence ID" value="XM_066803365.1"/>
</dbReference>
<dbReference type="GeneID" id="92036271"/>
<dbReference type="Proteomes" id="UP001360953">
    <property type="component" value="Unassembled WGS sequence"/>
</dbReference>
<keyword evidence="1" id="KW-0732">Signal</keyword>
<proteinExistence type="predicted"/>
<protein>
    <submittedName>
        <fullName evidence="2">Uncharacterized protein</fullName>
    </submittedName>
</protein>
<feature type="signal peptide" evidence="1">
    <location>
        <begin position="1"/>
        <end position="19"/>
    </location>
</feature>
<name>A0ABR1LFN0_9PEZI</name>
<keyword evidence="3" id="KW-1185">Reference proteome</keyword>